<dbReference type="SUPFAM" id="SSF52540">
    <property type="entry name" value="P-loop containing nucleoside triphosphate hydrolases"/>
    <property type="match status" value="1"/>
</dbReference>
<dbReference type="InterPro" id="IPR003593">
    <property type="entry name" value="AAA+_ATPase"/>
</dbReference>
<keyword evidence="3" id="KW-0547">Nucleotide-binding</keyword>
<dbReference type="SUPFAM" id="SSF90123">
    <property type="entry name" value="ABC transporter transmembrane region"/>
    <property type="match status" value="1"/>
</dbReference>
<protein>
    <submittedName>
        <fullName evidence="8">ABC transporter ATP-binding protein</fullName>
    </submittedName>
</protein>
<dbReference type="Proteomes" id="UP000318834">
    <property type="component" value="Unassembled WGS sequence"/>
</dbReference>
<keyword evidence="4 8" id="KW-0067">ATP-binding</keyword>
<comment type="caution">
    <text evidence="8">The sequence shown here is derived from an EMBL/GenBank/DDBJ whole genome shotgun (WGS) entry which is preliminary data.</text>
</comment>
<comment type="subcellular location">
    <subcellularLocation>
        <location evidence="1">Cell membrane</location>
        <topology evidence="1">Multi-pass membrane protein</topology>
    </subcellularLocation>
</comment>
<feature type="non-terminal residue" evidence="8">
    <location>
        <position position="1"/>
    </location>
</feature>
<evidence type="ECO:0000256" key="1">
    <source>
        <dbReference type="ARBA" id="ARBA00004651"/>
    </source>
</evidence>
<dbReference type="GO" id="GO:0005524">
    <property type="term" value="F:ATP binding"/>
    <property type="evidence" value="ECO:0007669"/>
    <property type="project" value="UniProtKB-KW"/>
</dbReference>
<dbReference type="InterPro" id="IPR039421">
    <property type="entry name" value="Type_1_exporter"/>
</dbReference>
<dbReference type="Gene3D" id="1.20.1560.10">
    <property type="entry name" value="ABC transporter type 1, transmembrane domain"/>
    <property type="match status" value="1"/>
</dbReference>
<dbReference type="SMART" id="SM00382">
    <property type="entry name" value="AAA"/>
    <property type="match status" value="1"/>
</dbReference>
<dbReference type="GO" id="GO:0005886">
    <property type="term" value="C:plasma membrane"/>
    <property type="evidence" value="ECO:0007669"/>
    <property type="project" value="UniProtKB-SubCell"/>
</dbReference>
<dbReference type="PROSITE" id="PS50893">
    <property type="entry name" value="ABC_TRANSPORTER_2"/>
    <property type="match status" value="1"/>
</dbReference>
<dbReference type="GO" id="GO:0042626">
    <property type="term" value="F:ATPase-coupled transmembrane transporter activity"/>
    <property type="evidence" value="ECO:0007669"/>
    <property type="project" value="TreeGrafter"/>
</dbReference>
<evidence type="ECO:0000256" key="4">
    <source>
        <dbReference type="ARBA" id="ARBA00022840"/>
    </source>
</evidence>
<evidence type="ECO:0000313" key="8">
    <source>
        <dbReference type="EMBL" id="TMI70231.1"/>
    </source>
</evidence>
<proteinExistence type="predicted"/>
<accession>A0A537IG41</accession>
<feature type="domain" description="ABC transporter" evidence="7">
    <location>
        <begin position="80"/>
        <end position="312"/>
    </location>
</feature>
<dbReference type="EMBL" id="VBAP01000158">
    <property type="protein sequence ID" value="TMI70231.1"/>
    <property type="molecule type" value="Genomic_DNA"/>
</dbReference>
<sequence length="324" mass="36015">TVGDFVLFVFYLSLVTEAMTAIGNFSARIRQAGVSVQRLVELLQDEPPQRLLEYHPVYLSGPLPQVGFAEKTEVDRLQTLEVRGLTFRDPVTGRGIEDVSFTLTRGSFTVVTGRIGSGKSTLVRALIGLLPRDAGEIYWNGQPVERPAEFFVAPRAAYIPQVPRLFSEALRDNVLFGLPVTQADLPGAVWSAVMERDVETLESGLETVVGPRGVKLSGGQIQRTAAARMFVRKPELLVIDDLSSALDVETERTLWERLFALEDVTCLVVSHRKIAFRRADRILVLKDGHIEAIGALEELLHRSPEMQRLWQGEPFPLLSSPTTR</sequence>
<evidence type="ECO:0000256" key="5">
    <source>
        <dbReference type="ARBA" id="ARBA00022989"/>
    </source>
</evidence>
<dbReference type="InterPro" id="IPR003439">
    <property type="entry name" value="ABC_transporter-like_ATP-bd"/>
</dbReference>
<dbReference type="Pfam" id="PF00005">
    <property type="entry name" value="ABC_tran"/>
    <property type="match status" value="1"/>
</dbReference>
<dbReference type="Gene3D" id="3.40.50.300">
    <property type="entry name" value="P-loop containing nucleotide triphosphate hydrolases"/>
    <property type="match status" value="1"/>
</dbReference>
<evidence type="ECO:0000256" key="3">
    <source>
        <dbReference type="ARBA" id="ARBA00022741"/>
    </source>
</evidence>
<dbReference type="GO" id="GO:0016887">
    <property type="term" value="F:ATP hydrolysis activity"/>
    <property type="evidence" value="ECO:0007669"/>
    <property type="project" value="InterPro"/>
</dbReference>
<dbReference type="InterPro" id="IPR036640">
    <property type="entry name" value="ABC1_TM_sf"/>
</dbReference>
<evidence type="ECO:0000256" key="2">
    <source>
        <dbReference type="ARBA" id="ARBA00022692"/>
    </source>
</evidence>
<keyword evidence="5" id="KW-1133">Transmembrane helix</keyword>
<evidence type="ECO:0000259" key="7">
    <source>
        <dbReference type="PROSITE" id="PS50893"/>
    </source>
</evidence>
<evidence type="ECO:0000256" key="6">
    <source>
        <dbReference type="ARBA" id="ARBA00023136"/>
    </source>
</evidence>
<dbReference type="CDD" id="cd03228">
    <property type="entry name" value="ABCC_MRP_Like"/>
    <property type="match status" value="1"/>
</dbReference>
<dbReference type="AlphaFoldDB" id="A0A537IG41"/>
<evidence type="ECO:0000313" key="9">
    <source>
        <dbReference type="Proteomes" id="UP000318834"/>
    </source>
</evidence>
<organism evidence="8 9">
    <name type="scientific">Candidatus Segetimicrobium genomatis</name>
    <dbReference type="NCBI Taxonomy" id="2569760"/>
    <lineage>
        <taxon>Bacteria</taxon>
        <taxon>Bacillati</taxon>
        <taxon>Candidatus Sysuimicrobiota</taxon>
        <taxon>Candidatus Sysuimicrobiia</taxon>
        <taxon>Candidatus Sysuimicrobiales</taxon>
        <taxon>Candidatus Segetimicrobiaceae</taxon>
        <taxon>Candidatus Segetimicrobium</taxon>
    </lineage>
</organism>
<dbReference type="InterPro" id="IPR027417">
    <property type="entry name" value="P-loop_NTPase"/>
</dbReference>
<gene>
    <name evidence="8" type="ORF">E6H05_13950</name>
</gene>
<keyword evidence="6" id="KW-0472">Membrane</keyword>
<keyword evidence="2" id="KW-0812">Transmembrane</keyword>
<dbReference type="PANTHER" id="PTHR24221:SF423">
    <property type="entry name" value="ABC TRANSPORTER"/>
    <property type="match status" value="1"/>
</dbReference>
<dbReference type="PANTHER" id="PTHR24221">
    <property type="entry name" value="ATP-BINDING CASSETTE SUB-FAMILY B"/>
    <property type="match status" value="1"/>
</dbReference>
<reference evidence="8 9" key="1">
    <citation type="journal article" date="2019" name="Nat. Microbiol.">
        <title>Mediterranean grassland soil C-N compound turnover is dependent on rainfall and depth, and is mediated by genomically divergent microorganisms.</title>
        <authorList>
            <person name="Diamond S."/>
            <person name="Andeer P.F."/>
            <person name="Li Z."/>
            <person name="Crits-Christoph A."/>
            <person name="Burstein D."/>
            <person name="Anantharaman K."/>
            <person name="Lane K.R."/>
            <person name="Thomas B.C."/>
            <person name="Pan C."/>
            <person name="Northen T.R."/>
            <person name="Banfield J.F."/>
        </authorList>
    </citation>
    <scope>NUCLEOTIDE SEQUENCE [LARGE SCALE GENOMIC DNA]</scope>
    <source>
        <strain evidence="8">NP_8</strain>
    </source>
</reference>
<name>A0A537IG41_9BACT</name>